<dbReference type="PANTHER" id="PTHR22916:SF3">
    <property type="entry name" value="UDP-GLCNAC:BETAGAL BETA-1,3-N-ACETYLGLUCOSAMINYLTRANSFERASE-LIKE PROTEIN 1"/>
    <property type="match status" value="1"/>
</dbReference>
<comment type="caution">
    <text evidence="3">The sequence shown here is derived from an EMBL/GenBank/DDBJ whole genome shotgun (WGS) entry which is preliminary data.</text>
</comment>
<dbReference type="CDD" id="cd00761">
    <property type="entry name" value="Glyco_tranf_GTA_type"/>
    <property type="match status" value="1"/>
</dbReference>
<comment type="similarity">
    <text evidence="1">Belongs to the glycosyltransferase 2 family.</text>
</comment>
<organism evidence="3 4">
    <name type="scientific">Listeria booriae</name>
    <dbReference type="NCBI Taxonomy" id="1552123"/>
    <lineage>
        <taxon>Bacteria</taxon>
        <taxon>Bacillati</taxon>
        <taxon>Bacillota</taxon>
        <taxon>Bacilli</taxon>
        <taxon>Bacillales</taxon>
        <taxon>Listeriaceae</taxon>
        <taxon>Listeria</taxon>
    </lineage>
</organism>
<dbReference type="SUPFAM" id="SSF53448">
    <property type="entry name" value="Nucleotide-diphospho-sugar transferases"/>
    <property type="match status" value="1"/>
</dbReference>
<dbReference type="InterPro" id="IPR029044">
    <property type="entry name" value="Nucleotide-diphossugar_trans"/>
</dbReference>
<gene>
    <name evidence="3" type="ORF">HCI99_03340</name>
</gene>
<dbReference type="EMBL" id="JAASTX010000003">
    <property type="protein sequence ID" value="MBC1490851.1"/>
    <property type="molecule type" value="Genomic_DNA"/>
</dbReference>
<dbReference type="Pfam" id="PF00535">
    <property type="entry name" value="Glycos_transf_2"/>
    <property type="match status" value="1"/>
</dbReference>
<reference evidence="3 4" key="1">
    <citation type="submission" date="2020-03" db="EMBL/GenBank/DDBJ databases">
        <title>Soil Listeria distribution.</title>
        <authorList>
            <person name="Liao J."/>
            <person name="Wiedmann M."/>
        </authorList>
    </citation>
    <scope>NUCLEOTIDE SEQUENCE [LARGE SCALE GENOMIC DNA]</scope>
    <source>
        <strain evidence="3 4">FSL L7-1547</strain>
    </source>
</reference>
<sequence>MPCYNAETHIQEAIDSVMRQTYQEWELIVIDDGSTDASHQIIFENRKRDKRILAIKSEGNEGAAMARNKGISIANGQYLAFLDSDDFWDVNKLQQQVSYMKKRQVGFTFTAYQSVDEAGNLKKIIKVPEQITYQGLLRNTIIGCLTVMLDRDIVGDVRMPKLKSRQDTATWLDILKQGHMAYGIQDVSAYYRVVSGSLSSNKWKMVRANWRMYREAMKLPAWYASYCMMGYMTNAVKKRIF</sequence>
<dbReference type="AlphaFoldDB" id="A0A7X0XAX9"/>
<accession>A0A7X0XAX9</accession>
<dbReference type="Gene3D" id="3.90.550.10">
    <property type="entry name" value="Spore Coat Polysaccharide Biosynthesis Protein SpsA, Chain A"/>
    <property type="match status" value="1"/>
</dbReference>
<evidence type="ECO:0000256" key="1">
    <source>
        <dbReference type="ARBA" id="ARBA00006739"/>
    </source>
</evidence>
<dbReference type="PANTHER" id="PTHR22916">
    <property type="entry name" value="GLYCOSYLTRANSFERASE"/>
    <property type="match status" value="1"/>
</dbReference>
<dbReference type="InterPro" id="IPR001173">
    <property type="entry name" value="Glyco_trans_2-like"/>
</dbReference>
<evidence type="ECO:0000259" key="2">
    <source>
        <dbReference type="Pfam" id="PF00535"/>
    </source>
</evidence>
<proteinExistence type="inferred from homology"/>
<name>A0A7X0XAX9_9LIST</name>
<feature type="domain" description="Glycosyltransferase 2-like" evidence="2">
    <location>
        <begin position="1"/>
        <end position="131"/>
    </location>
</feature>
<dbReference type="GO" id="GO:0016758">
    <property type="term" value="F:hexosyltransferase activity"/>
    <property type="evidence" value="ECO:0007669"/>
    <property type="project" value="UniProtKB-ARBA"/>
</dbReference>
<protein>
    <submittedName>
        <fullName evidence="3">Glycosyltransferase</fullName>
    </submittedName>
</protein>
<evidence type="ECO:0000313" key="4">
    <source>
        <dbReference type="Proteomes" id="UP000533953"/>
    </source>
</evidence>
<evidence type="ECO:0000313" key="3">
    <source>
        <dbReference type="EMBL" id="MBC1490851.1"/>
    </source>
</evidence>
<dbReference type="Proteomes" id="UP000533953">
    <property type="component" value="Unassembled WGS sequence"/>
</dbReference>
<keyword evidence="3" id="KW-0808">Transferase</keyword>